<comment type="catalytic activity">
    <reaction evidence="8 11">
        <text>ITP + H2O = IDP + phosphate + H(+)</text>
        <dbReference type="Rhea" id="RHEA:28330"/>
        <dbReference type="ChEBI" id="CHEBI:15377"/>
        <dbReference type="ChEBI" id="CHEBI:15378"/>
        <dbReference type="ChEBI" id="CHEBI:43474"/>
        <dbReference type="ChEBI" id="CHEBI:58280"/>
        <dbReference type="ChEBI" id="CHEBI:61402"/>
        <dbReference type="EC" id="3.6.1.73"/>
    </reaction>
</comment>
<dbReference type="GO" id="GO:0009117">
    <property type="term" value="P:nucleotide metabolic process"/>
    <property type="evidence" value="ECO:0007669"/>
    <property type="project" value="UniProtKB-KW"/>
</dbReference>
<evidence type="ECO:0000313" key="13">
    <source>
        <dbReference type="EMBL" id="SEM39186.1"/>
    </source>
</evidence>
<keyword evidence="14" id="KW-1185">Reference proteome</keyword>
<dbReference type="NCBIfam" id="TIGR00258">
    <property type="entry name" value="inosine/xanthosine triphosphatase"/>
    <property type="match status" value="1"/>
</dbReference>
<evidence type="ECO:0000256" key="1">
    <source>
        <dbReference type="ARBA" id="ARBA00001936"/>
    </source>
</evidence>
<dbReference type="EC" id="3.6.1.73" evidence="11"/>
<dbReference type="SUPFAM" id="SSF52972">
    <property type="entry name" value="ITPase-like"/>
    <property type="match status" value="1"/>
</dbReference>
<dbReference type="PANTHER" id="PTHR34699">
    <property type="match status" value="1"/>
</dbReference>
<reference evidence="14" key="1">
    <citation type="submission" date="2016-10" db="EMBL/GenBank/DDBJ databases">
        <authorList>
            <person name="Varghese N."/>
            <person name="Submissions S."/>
        </authorList>
    </citation>
    <scope>NUCLEOTIDE SEQUENCE [LARGE SCALE GENOMIC DNA]</scope>
    <source>
        <strain evidence="14">B48,IBRC-M 10115,DSM 25386,CECT 8001</strain>
    </source>
</reference>
<keyword evidence="4 11" id="KW-0378">Hydrolase</keyword>
<protein>
    <recommendedName>
        <fullName evidence="11">Probable inosine/xanthosine triphosphatase</fullName>
        <shortName evidence="11">ITPase/XTPase</shortName>
        <ecNumber evidence="11">3.6.1.73</ecNumber>
    </recommendedName>
    <alternativeName>
        <fullName evidence="11">Non-canonical purine NTP phosphatase</fullName>
    </alternativeName>
    <alternativeName>
        <fullName evidence="11">Non-standard purine NTP phosphatase</fullName>
    </alternativeName>
    <alternativeName>
        <fullName evidence="11">Nucleoside-triphosphate phosphatase</fullName>
        <shortName evidence="11">NTPase</shortName>
    </alternativeName>
</protein>
<dbReference type="GO" id="GO:0103023">
    <property type="term" value="F:ITPase activity"/>
    <property type="evidence" value="ECO:0007669"/>
    <property type="project" value="UniProtKB-EC"/>
</dbReference>
<comment type="similarity">
    <text evidence="10 11">Belongs to the YjjX NTPase family.</text>
</comment>
<keyword evidence="6 11" id="KW-0546">Nucleotide metabolism</keyword>
<comment type="function">
    <text evidence="11">Phosphatase that hydrolyzes non-canonical purine nucleotides such as XTP and ITP to their respective diphosphate derivatives. Probably excludes non-canonical purines from DNA/RNA precursor pool, thus preventing their incorporation into DNA/RNA and avoiding chromosomal lesions.</text>
</comment>
<keyword evidence="2 11" id="KW-0479">Metal-binding</keyword>
<accession>A0A1H7XYZ3</accession>
<evidence type="ECO:0000313" key="14">
    <source>
        <dbReference type="Proteomes" id="UP000198553"/>
    </source>
</evidence>
<sequence length="176" mass="19185">MIISVGTKNPAKIAAVEAVFKDYSNDIVSVDTDSGVRAQPLSDDETIKGAVNRAVAAFKEFNADIGIGLEGGVHKSEAGLFLCNWGALKANGLEPIIAGGARIRLPDEIAERLLEGEELGPVMDEYTKRQNIRKKEGAVGVFTNGRVDRSEMFAHIIKLLLGQYEYQRNQLENNPK</sequence>
<dbReference type="Pfam" id="PF01931">
    <property type="entry name" value="NTPase_I-T"/>
    <property type="match status" value="1"/>
</dbReference>
<evidence type="ECO:0000256" key="5">
    <source>
        <dbReference type="ARBA" id="ARBA00022842"/>
    </source>
</evidence>
<name>A0A1H7XYZ3_9BACI</name>
<dbReference type="InterPro" id="IPR050299">
    <property type="entry name" value="YjjX_NTPase"/>
</dbReference>
<evidence type="ECO:0000256" key="4">
    <source>
        <dbReference type="ARBA" id="ARBA00022801"/>
    </source>
</evidence>
<proteinExistence type="inferred from homology"/>
<gene>
    <name evidence="13" type="ORF">SAMN05192533_102444</name>
</gene>
<dbReference type="EMBL" id="FOBW01000002">
    <property type="protein sequence ID" value="SEM39186.1"/>
    <property type="molecule type" value="Genomic_DNA"/>
</dbReference>
<evidence type="ECO:0000256" key="3">
    <source>
        <dbReference type="ARBA" id="ARBA00022741"/>
    </source>
</evidence>
<evidence type="ECO:0000259" key="12">
    <source>
        <dbReference type="Pfam" id="PF01931"/>
    </source>
</evidence>
<dbReference type="OrthoDB" id="164951at2"/>
<comment type="caution">
    <text evidence="11">Lacks conserved residue(s) required for the propagation of feature annotation.</text>
</comment>
<dbReference type="InterPro" id="IPR002786">
    <property type="entry name" value="Non_canon_purine_NTPase"/>
</dbReference>
<dbReference type="FunFam" id="3.90.950.10:FF:000002">
    <property type="entry name" value="Inosine/xanthosine triphosphatase"/>
    <property type="match status" value="1"/>
</dbReference>
<evidence type="ECO:0000256" key="2">
    <source>
        <dbReference type="ARBA" id="ARBA00022723"/>
    </source>
</evidence>
<feature type="binding site" evidence="11">
    <location>
        <position position="33"/>
    </location>
    <ligand>
        <name>Mg(2+)</name>
        <dbReference type="ChEBI" id="CHEBI:18420"/>
    </ligand>
</feature>
<dbReference type="PANTHER" id="PTHR34699:SF2">
    <property type="entry name" value="NON-CANONICAL PURINE NTP PHOSPHATASE_PRRC1 DOMAIN-CONTAINING PROTEIN"/>
    <property type="match status" value="1"/>
</dbReference>
<dbReference type="STRING" id="930146.SAMN05192533_102444"/>
<evidence type="ECO:0000256" key="6">
    <source>
        <dbReference type="ARBA" id="ARBA00023080"/>
    </source>
</evidence>
<dbReference type="Proteomes" id="UP000198553">
    <property type="component" value="Unassembled WGS sequence"/>
</dbReference>
<keyword evidence="7 11" id="KW-0464">Manganese</keyword>
<dbReference type="RefSeq" id="WP_090741675.1">
    <property type="nucleotide sequence ID" value="NZ_FOBW01000002.1"/>
</dbReference>
<evidence type="ECO:0000256" key="8">
    <source>
        <dbReference type="ARBA" id="ARBA00048174"/>
    </source>
</evidence>
<comment type="cofactor">
    <cofactor evidence="11">
        <name>Mg(2+)</name>
        <dbReference type="ChEBI" id="CHEBI:18420"/>
    </cofactor>
    <cofactor evidence="11">
        <name>Mn(2+)</name>
        <dbReference type="ChEBI" id="CHEBI:29035"/>
    </cofactor>
    <text evidence="11">Binds 1 divalent metal cation per subunit; can use either Mg(2+) or Mn(2+).</text>
</comment>
<keyword evidence="3 11" id="KW-0547">Nucleotide-binding</keyword>
<comment type="catalytic activity">
    <reaction evidence="9 11">
        <text>XTP + H2O = XDP + phosphate + H(+)</text>
        <dbReference type="Rhea" id="RHEA:28406"/>
        <dbReference type="ChEBI" id="CHEBI:15377"/>
        <dbReference type="ChEBI" id="CHEBI:15378"/>
        <dbReference type="ChEBI" id="CHEBI:43474"/>
        <dbReference type="ChEBI" id="CHEBI:59884"/>
        <dbReference type="ChEBI" id="CHEBI:61314"/>
        <dbReference type="EC" id="3.6.1.73"/>
    </reaction>
</comment>
<evidence type="ECO:0000256" key="11">
    <source>
        <dbReference type="HAMAP-Rule" id="MF_00648"/>
    </source>
</evidence>
<evidence type="ECO:0000256" key="10">
    <source>
        <dbReference type="ARBA" id="ARBA00060855"/>
    </source>
</evidence>
<dbReference type="InterPro" id="IPR026533">
    <property type="entry name" value="NTPase/PRRC1"/>
</dbReference>
<evidence type="ECO:0000256" key="9">
    <source>
        <dbReference type="ARBA" id="ARBA00048781"/>
    </source>
</evidence>
<comment type="cofactor">
    <cofactor evidence="1">
        <name>Mn(2+)</name>
        <dbReference type="ChEBI" id="CHEBI:29035"/>
    </cofactor>
</comment>
<dbReference type="Gene3D" id="3.90.950.10">
    <property type="match status" value="1"/>
</dbReference>
<dbReference type="HAMAP" id="MF_00648">
    <property type="entry name" value="Non_canon_purine_NTPase_YjjX"/>
    <property type="match status" value="1"/>
</dbReference>
<dbReference type="AlphaFoldDB" id="A0A1H7XYZ3"/>
<feature type="domain" description="Non-canonical purine NTP phosphatase/PRRC1" evidence="12">
    <location>
        <begin position="6"/>
        <end position="159"/>
    </location>
</feature>
<evidence type="ECO:0000256" key="7">
    <source>
        <dbReference type="ARBA" id="ARBA00023211"/>
    </source>
</evidence>
<organism evidence="13 14">
    <name type="scientific">Mesobacillus persicus</name>
    <dbReference type="NCBI Taxonomy" id="930146"/>
    <lineage>
        <taxon>Bacteria</taxon>
        <taxon>Bacillati</taxon>
        <taxon>Bacillota</taxon>
        <taxon>Bacilli</taxon>
        <taxon>Bacillales</taxon>
        <taxon>Bacillaceae</taxon>
        <taxon>Mesobacillus</taxon>
    </lineage>
</organism>
<dbReference type="InterPro" id="IPR029001">
    <property type="entry name" value="ITPase-like_fam"/>
</dbReference>
<dbReference type="NCBIfam" id="NF002850">
    <property type="entry name" value="PRK03114.1"/>
    <property type="match status" value="1"/>
</dbReference>
<keyword evidence="5 11" id="KW-0460">Magnesium</keyword>
<dbReference type="GO" id="GO:0046872">
    <property type="term" value="F:metal ion binding"/>
    <property type="evidence" value="ECO:0007669"/>
    <property type="project" value="UniProtKB-KW"/>
</dbReference>
<dbReference type="GO" id="GO:0000166">
    <property type="term" value="F:nucleotide binding"/>
    <property type="evidence" value="ECO:0007669"/>
    <property type="project" value="UniProtKB-KW"/>
</dbReference>
<comment type="subunit">
    <text evidence="11">Homodimer.</text>
</comment>